<dbReference type="Gene3D" id="1.20.144.10">
    <property type="entry name" value="Phosphatidic acid phosphatase type 2/haloperoxidase"/>
    <property type="match status" value="1"/>
</dbReference>
<dbReference type="Proteomes" id="UP001400965">
    <property type="component" value="Unassembled WGS sequence"/>
</dbReference>
<name>A0ABP3X950_9FIRM</name>
<dbReference type="EMBL" id="BAAACP010000001">
    <property type="protein sequence ID" value="GAA0860942.1"/>
    <property type="molecule type" value="Genomic_DNA"/>
</dbReference>
<dbReference type="SUPFAM" id="SSF48317">
    <property type="entry name" value="Acid phosphatase/Vanadium-dependent haloperoxidase"/>
    <property type="match status" value="1"/>
</dbReference>
<evidence type="ECO:0000313" key="3">
    <source>
        <dbReference type="EMBL" id="GAA0860942.1"/>
    </source>
</evidence>
<keyword evidence="4" id="KW-1185">Reference proteome</keyword>
<proteinExistence type="predicted"/>
<gene>
    <name evidence="3" type="ORF">GCM10008917_00220</name>
</gene>
<feature type="transmembrane region" description="Helical" evidence="1">
    <location>
        <begin position="119"/>
        <end position="138"/>
    </location>
</feature>
<keyword evidence="1" id="KW-1133">Transmembrane helix</keyword>
<dbReference type="PANTHER" id="PTHR14969">
    <property type="entry name" value="SPHINGOSINE-1-PHOSPHATE PHOSPHOHYDROLASE"/>
    <property type="match status" value="1"/>
</dbReference>
<organism evidence="3 4">
    <name type="scientific">Paraclostridium tenue</name>
    <dbReference type="NCBI Taxonomy" id="1737"/>
    <lineage>
        <taxon>Bacteria</taxon>
        <taxon>Bacillati</taxon>
        <taxon>Bacillota</taxon>
        <taxon>Clostridia</taxon>
        <taxon>Peptostreptococcales</taxon>
        <taxon>Peptostreptococcaceae</taxon>
        <taxon>Paraclostridium</taxon>
    </lineage>
</organism>
<dbReference type="SMART" id="SM00014">
    <property type="entry name" value="acidPPc"/>
    <property type="match status" value="1"/>
</dbReference>
<keyword evidence="1" id="KW-0812">Transmembrane</keyword>
<comment type="caution">
    <text evidence="3">The sequence shown here is derived from an EMBL/GenBank/DDBJ whole genome shotgun (WGS) entry which is preliminary data.</text>
</comment>
<feature type="transmembrane region" description="Helical" evidence="1">
    <location>
        <begin position="175"/>
        <end position="192"/>
    </location>
</feature>
<dbReference type="Pfam" id="PF01569">
    <property type="entry name" value="PAP2"/>
    <property type="match status" value="1"/>
</dbReference>
<evidence type="ECO:0000259" key="2">
    <source>
        <dbReference type="SMART" id="SM00014"/>
    </source>
</evidence>
<feature type="domain" description="Phosphatidic acid phosphatase type 2/haloperoxidase" evidence="2">
    <location>
        <begin position="49"/>
        <end position="161"/>
    </location>
</feature>
<accession>A0ABP3X950</accession>
<feature type="transmembrane region" description="Helical" evidence="1">
    <location>
        <begin position="144"/>
        <end position="163"/>
    </location>
</feature>
<feature type="transmembrane region" description="Helical" evidence="1">
    <location>
        <begin position="257"/>
        <end position="275"/>
    </location>
</feature>
<feature type="transmembrane region" description="Helical" evidence="1">
    <location>
        <begin position="21"/>
        <end position="44"/>
    </location>
</feature>
<evidence type="ECO:0000313" key="4">
    <source>
        <dbReference type="Proteomes" id="UP001400965"/>
    </source>
</evidence>
<keyword evidence="1" id="KW-0472">Membrane</keyword>
<evidence type="ECO:0000256" key="1">
    <source>
        <dbReference type="SAM" id="Phobius"/>
    </source>
</evidence>
<dbReference type="PANTHER" id="PTHR14969:SF13">
    <property type="entry name" value="AT30094P"/>
    <property type="match status" value="1"/>
</dbReference>
<dbReference type="InterPro" id="IPR036938">
    <property type="entry name" value="PAP2/HPO_sf"/>
</dbReference>
<dbReference type="RefSeq" id="WP_346040894.1">
    <property type="nucleotide sequence ID" value="NZ_BAAACP010000001.1"/>
</dbReference>
<feature type="transmembrane region" description="Helical" evidence="1">
    <location>
        <begin position="228"/>
        <end position="245"/>
    </location>
</feature>
<protein>
    <submittedName>
        <fullName evidence="3">Phosphatase PAP2 family protein</fullName>
    </submittedName>
</protein>
<dbReference type="InterPro" id="IPR000326">
    <property type="entry name" value="PAP2/HPO"/>
</dbReference>
<sequence>MNMQVEILKFIQSFKNPILNILFLTITISTEVPVVLIVASILYWCVNKKYGERLLFALIGNVALNTGVKEFFKVQRPIGVDGIESMRVSTATGYSFPSGHTQIGTTFWVSMMSIFKNKYLYIFGPIIFLVIGISRLYLGVHWPIDVLFGWIFGIIFTLICNYIMSKVEKNKKYRYFNLIIIPMILWMFIVNSTKYVKMLGLLSGYIIGYIIEKEYINFNVNVNLKLKIFRYIFGLISLGAIYLILKLVMPLNCIGGFLRYFLLMIYAMDIAPLIFEKIWKE</sequence>
<reference evidence="4" key="1">
    <citation type="journal article" date="2019" name="Int. J. Syst. Evol. Microbiol.">
        <title>The Global Catalogue of Microorganisms (GCM) 10K type strain sequencing project: providing services to taxonomists for standard genome sequencing and annotation.</title>
        <authorList>
            <consortium name="The Broad Institute Genomics Platform"/>
            <consortium name="The Broad Institute Genome Sequencing Center for Infectious Disease"/>
            <person name="Wu L."/>
            <person name="Ma J."/>
        </authorList>
    </citation>
    <scope>NUCLEOTIDE SEQUENCE [LARGE SCALE GENOMIC DNA]</scope>
    <source>
        <strain evidence="4">JCM 6486</strain>
    </source>
</reference>